<dbReference type="EMBL" id="CP020814">
    <property type="protein sequence ID" value="ARK32174.1"/>
    <property type="molecule type" value="Genomic_DNA"/>
</dbReference>
<protein>
    <submittedName>
        <fullName evidence="2">Uncharacterized protein</fullName>
    </submittedName>
</protein>
<accession>A0A1X9MHN9</accession>
<dbReference type="Proteomes" id="UP000193006">
    <property type="component" value="Chromosome"/>
</dbReference>
<gene>
    <name evidence="2" type="ORF">BkAM31D_21275</name>
</gene>
<sequence length="31" mass="3417">MNLSDEKKVVIGALATALFIGIVLIRELIIY</sequence>
<organism evidence="2 3">
    <name type="scientific">Halalkalibacter krulwichiae</name>
    <dbReference type="NCBI Taxonomy" id="199441"/>
    <lineage>
        <taxon>Bacteria</taxon>
        <taxon>Bacillati</taxon>
        <taxon>Bacillota</taxon>
        <taxon>Bacilli</taxon>
        <taxon>Bacillales</taxon>
        <taxon>Bacillaceae</taxon>
        <taxon>Halalkalibacter</taxon>
    </lineage>
</organism>
<feature type="transmembrane region" description="Helical" evidence="1">
    <location>
        <begin position="9"/>
        <end position="29"/>
    </location>
</feature>
<evidence type="ECO:0000313" key="3">
    <source>
        <dbReference type="Proteomes" id="UP000193006"/>
    </source>
</evidence>
<proteinExistence type="predicted"/>
<keyword evidence="1" id="KW-0472">Membrane</keyword>
<evidence type="ECO:0000313" key="2">
    <source>
        <dbReference type="EMBL" id="ARK32174.1"/>
    </source>
</evidence>
<name>A0A1X9MHN9_9BACI</name>
<dbReference type="KEGG" id="bkw:BkAM31D_21275"/>
<reference evidence="2 3" key="1">
    <citation type="submission" date="2017-04" db="EMBL/GenBank/DDBJ databases">
        <title>Bacillus krulwichiae AM31D Genome sequencing and assembly.</title>
        <authorList>
            <person name="Krulwich T.A."/>
            <person name="Anastor L."/>
            <person name="Ehrlich R."/>
            <person name="Ehrlich G.D."/>
            <person name="Janto B."/>
        </authorList>
    </citation>
    <scope>NUCLEOTIDE SEQUENCE [LARGE SCALE GENOMIC DNA]</scope>
    <source>
        <strain evidence="2 3">AM31D</strain>
    </source>
</reference>
<keyword evidence="1" id="KW-0812">Transmembrane</keyword>
<keyword evidence="1" id="KW-1133">Transmembrane helix</keyword>
<dbReference type="AlphaFoldDB" id="A0A1X9MHN9"/>
<keyword evidence="3" id="KW-1185">Reference proteome</keyword>
<evidence type="ECO:0000256" key="1">
    <source>
        <dbReference type="SAM" id="Phobius"/>
    </source>
</evidence>